<dbReference type="AlphaFoldDB" id="A0A9X2HFS5"/>
<keyword evidence="3" id="KW-1185">Reference proteome</keyword>
<proteinExistence type="predicted"/>
<protein>
    <submittedName>
        <fullName evidence="2">Uncharacterized protein</fullName>
    </submittedName>
</protein>
<sequence>MVSLTGAAPQSGEQRWTGEVQPGSGWLTRQGLAPSFAIEFTMDTAGAAVGTIQFTGNSYPAISGKAVLKGNRDPDGSAYYLFATIPGRADLPAAAREQAKIEITMTGFDEEDGSLQGVVTLDMADLACVTDPVRSAAKTPCARRKVPAKWTAKK</sequence>
<accession>A0A9X2HFS5</accession>
<feature type="region of interest" description="Disordered" evidence="1">
    <location>
        <begin position="1"/>
        <end position="25"/>
    </location>
</feature>
<gene>
    <name evidence="2" type="ORF">M9978_06030</name>
</gene>
<reference evidence="2" key="1">
    <citation type="submission" date="2022-05" db="EMBL/GenBank/DDBJ databases">
        <title>Sphingomonas sp. strain MG17 Genome sequencing and assembly.</title>
        <authorList>
            <person name="Kim I."/>
        </authorList>
    </citation>
    <scope>NUCLEOTIDE SEQUENCE</scope>
    <source>
        <strain evidence="2">MG17</strain>
    </source>
</reference>
<evidence type="ECO:0000313" key="2">
    <source>
        <dbReference type="EMBL" id="MCP3729983.1"/>
    </source>
</evidence>
<evidence type="ECO:0000313" key="3">
    <source>
        <dbReference type="Proteomes" id="UP001139451"/>
    </source>
</evidence>
<comment type="caution">
    <text evidence="2">The sequence shown here is derived from an EMBL/GenBank/DDBJ whole genome shotgun (WGS) entry which is preliminary data.</text>
</comment>
<dbReference type="Proteomes" id="UP001139451">
    <property type="component" value="Unassembled WGS sequence"/>
</dbReference>
<dbReference type="RefSeq" id="WP_254292096.1">
    <property type="nucleotide sequence ID" value="NZ_JAMLDX010000003.1"/>
</dbReference>
<evidence type="ECO:0000256" key="1">
    <source>
        <dbReference type="SAM" id="MobiDB-lite"/>
    </source>
</evidence>
<organism evidence="2 3">
    <name type="scientific">Sphingomonas tagetis</name>
    <dbReference type="NCBI Taxonomy" id="2949092"/>
    <lineage>
        <taxon>Bacteria</taxon>
        <taxon>Pseudomonadati</taxon>
        <taxon>Pseudomonadota</taxon>
        <taxon>Alphaproteobacteria</taxon>
        <taxon>Sphingomonadales</taxon>
        <taxon>Sphingomonadaceae</taxon>
        <taxon>Sphingomonas</taxon>
    </lineage>
</organism>
<dbReference type="EMBL" id="JAMLDX010000003">
    <property type="protein sequence ID" value="MCP3729983.1"/>
    <property type="molecule type" value="Genomic_DNA"/>
</dbReference>
<name>A0A9X2HFS5_9SPHN</name>